<evidence type="ECO:0000313" key="2">
    <source>
        <dbReference type="Proteomes" id="UP000177050"/>
    </source>
</evidence>
<proteinExistence type="predicted"/>
<sequence>MSKKFTPYLFLGLLAVILFFILGVRYGQKVEKTNKVITALISIPPTATVAPTQPPLTFLTYVSKGCGISFTYPNYFKVERESSKSATLRYRNQYMNFSCLNFKKEASPEAHMTILTKSNPKNSVKTVFYLDKSLLPLLEESIKFVTK</sequence>
<name>A0A1F7L1Q2_9BACT</name>
<gene>
    <name evidence="1" type="ORF">A3K52_04765</name>
</gene>
<reference evidence="1 2" key="1">
    <citation type="journal article" date="2016" name="Nat. Commun.">
        <title>Thousands of microbial genomes shed light on interconnected biogeochemical processes in an aquifer system.</title>
        <authorList>
            <person name="Anantharaman K."/>
            <person name="Brown C.T."/>
            <person name="Hug L.A."/>
            <person name="Sharon I."/>
            <person name="Castelle C.J."/>
            <person name="Probst A.J."/>
            <person name="Thomas B.C."/>
            <person name="Singh A."/>
            <person name="Wilkins M.J."/>
            <person name="Karaoz U."/>
            <person name="Brodie E.L."/>
            <person name="Williams K.H."/>
            <person name="Hubbard S.S."/>
            <person name="Banfield J.F."/>
        </authorList>
    </citation>
    <scope>NUCLEOTIDE SEQUENCE [LARGE SCALE GENOMIC DNA]</scope>
</reference>
<protein>
    <submittedName>
        <fullName evidence="1">Uncharacterized protein</fullName>
    </submittedName>
</protein>
<dbReference type="EMBL" id="MGBR01000001">
    <property type="protein sequence ID" value="OGK74055.1"/>
    <property type="molecule type" value="Genomic_DNA"/>
</dbReference>
<evidence type="ECO:0000313" key="1">
    <source>
        <dbReference type="EMBL" id="OGK74055.1"/>
    </source>
</evidence>
<accession>A0A1F7L1Q2</accession>
<dbReference type="Proteomes" id="UP000177050">
    <property type="component" value="Unassembled WGS sequence"/>
</dbReference>
<dbReference type="AlphaFoldDB" id="A0A1F7L1Q2"/>
<organism evidence="1 2">
    <name type="scientific">Candidatus Roizmanbacteria bacterium RIFOXYD1_FULL_38_12</name>
    <dbReference type="NCBI Taxonomy" id="1802093"/>
    <lineage>
        <taxon>Bacteria</taxon>
        <taxon>Candidatus Roizmaniibacteriota</taxon>
    </lineage>
</organism>
<comment type="caution">
    <text evidence="1">The sequence shown here is derived from an EMBL/GenBank/DDBJ whole genome shotgun (WGS) entry which is preliminary data.</text>
</comment>